<evidence type="ECO:0000313" key="3">
    <source>
        <dbReference type="Proteomes" id="UP000193409"/>
    </source>
</evidence>
<protein>
    <recommendedName>
        <fullName evidence="4">DUF2955 domain-containing protein</fullName>
    </recommendedName>
</protein>
<feature type="transmembrane region" description="Helical" evidence="1">
    <location>
        <begin position="189"/>
        <end position="211"/>
    </location>
</feature>
<keyword evidence="1" id="KW-0472">Membrane</keyword>
<dbReference type="InterPro" id="IPR022604">
    <property type="entry name" value="DUF2955"/>
</dbReference>
<evidence type="ECO:0000313" key="2">
    <source>
        <dbReference type="EMBL" id="SLN53302.1"/>
    </source>
</evidence>
<sequence length="345" mass="36116">MPIEDKRAIWRQMLGTSAVFGLGILMDWPMAFLAAVFTTLFLQAPAALPVKVSLKLFAFAIGAMLGSWILFSLLVPYPVVFLAMVAIAIMLSFSWTIAGAGILPGVLALMAAMMVPNIIVQSEELALALVTWVPANLLIAGFASALCFTLIPAPPAQRSEMAEGPAGGAAQAFDPKRRLLRMTMVTVPFAILFFLSESSALLVLFFVALLSQQLAAMPSAGKTVAKGMLTANLLGAGLAMIFYEINVIAPSAITAILLIALLCAAMGALGKSSHPLAPAAGSAITTVLVVYGGSIAPFSDEADVKSLARVAQIAAAAGFVILAYLVVDEFLPEQPPQKRSPRRAA</sequence>
<dbReference type="AlphaFoldDB" id="A0A1Y5T0C1"/>
<keyword evidence="3" id="KW-1185">Reference proteome</keyword>
<evidence type="ECO:0000256" key="1">
    <source>
        <dbReference type="SAM" id="Phobius"/>
    </source>
</evidence>
<feature type="transmembrane region" description="Helical" evidence="1">
    <location>
        <begin position="310"/>
        <end position="331"/>
    </location>
</feature>
<feature type="transmembrane region" description="Helical" evidence="1">
    <location>
        <begin position="54"/>
        <end position="74"/>
    </location>
</feature>
<dbReference type="RefSeq" id="WP_085869302.1">
    <property type="nucleotide sequence ID" value="NZ_FWFQ01000021.1"/>
</dbReference>
<keyword evidence="1" id="KW-1133">Transmembrane helix</keyword>
<feature type="transmembrane region" description="Helical" evidence="1">
    <location>
        <begin position="276"/>
        <end position="298"/>
    </location>
</feature>
<dbReference type="Proteomes" id="UP000193409">
    <property type="component" value="Unassembled WGS sequence"/>
</dbReference>
<keyword evidence="1" id="KW-0812">Transmembrane</keyword>
<accession>A0A1Y5T0C1</accession>
<name>A0A1Y5T0C1_9RHOB</name>
<feature type="transmembrane region" description="Helical" evidence="1">
    <location>
        <begin position="248"/>
        <end position="269"/>
    </location>
</feature>
<organism evidence="2 3">
    <name type="scientific">Pseudoruegeria aquimaris</name>
    <dbReference type="NCBI Taxonomy" id="393663"/>
    <lineage>
        <taxon>Bacteria</taxon>
        <taxon>Pseudomonadati</taxon>
        <taxon>Pseudomonadota</taxon>
        <taxon>Alphaproteobacteria</taxon>
        <taxon>Rhodobacterales</taxon>
        <taxon>Roseobacteraceae</taxon>
        <taxon>Pseudoruegeria</taxon>
    </lineage>
</organism>
<gene>
    <name evidence="2" type="ORF">PSA7680_02769</name>
</gene>
<feature type="transmembrane region" description="Helical" evidence="1">
    <location>
        <begin position="80"/>
        <end position="113"/>
    </location>
</feature>
<reference evidence="2 3" key="1">
    <citation type="submission" date="2017-03" db="EMBL/GenBank/DDBJ databases">
        <authorList>
            <person name="Afonso C.L."/>
            <person name="Miller P.J."/>
            <person name="Scott M.A."/>
            <person name="Spackman E."/>
            <person name="Goraichik I."/>
            <person name="Dimitrov K.M."/>
            <person name="Suarez D.L."/>
            <person name="Swayne D.E."/>
        </authorList>
    </citation>
    <scope>NUCLEOTIDE SEQUENCE [LARGE SCALE GENOMIC DNA]</scope>
    <source>
        <strain evidence="2 3">CECT 7680</strain>
    </source>
</reference>
<dbReference type="EMBL" id="FWFQ01000021">
    <property type="protein sequence ID" value="SLN53302.1"/>
    <property type="molecule type" value="Genomic_DNA"/>
</dbReference>
<evidence type="ECO:0008006" key="4">
    <source>
        <dbReference type="Google" id="ProtNLM"/>
    </source>
</evidence>
<feature type="transmembrane region" description="Helical" evidence="1">
    <location>
        <begin position="20"/>
        <end position="42"/>
    </location>
</feature>
<feature type="transmembrane region" description="Helical" evidence="1">
    <location>
        <begin position="125"/>
        <end position="151"/>
    </location>
</feature>
<proteinExistence type="predicted"/>
<dbReference type="OrthoDB" id="7704222at2"/>
<dbReference type="Pfam" id="PF11168">
    <property type="entry name" value="DUF2955"/>
    <property type="match status" value="1"/>
</dbReference>